<dbReference type="Proteomes" id="UP000589716">
    <property type="component" value="Unassembled WGS sequence"/>
</dbReference>
<feature type="signal peptide" evidence="1">
    <location>
        <begin position="1"/>
        <end position="26"/>
    </location>
</feature>
<feature type="chain" id="PRO_5032729504" evidence="1">
    <location>
        <begin position="27"/>
        <end position="157"/>
    </location>
</feature>
<sequence>MKTWIKRSLFALASAGIVLGSLTACGHRMHHGGWRADATPEQSAEWRGRMVERVAGKLDLNAEQKAKLTVLSDKLHAQRLAVRGSTDPRAEVQSLVAGATFDRAKAQALVQQKTDAVRTGSPEVIAAMGDFYDSLNPAQQQQVRDFMQKRRGWRRGG</sequence>
<name>A0A853ITY4_9BURK</name>
<protein>
    <submittedName>
        <fullName evidence="2">Spy/CpxP family protein refolding chaperone</fullName>
    </submittedName>
</protein>
<evidence type="ECO:0000313" key="3">
    <source>
        <dbReference type="Proteomes" id="UP000589716"/>
    </source>
</evidence>
<keyword evidence="1" id="KW-0732">Signal</keyword>
<dbReference type="InterPro" id="IPR012899">
    <property type="entry name" value="LTXXQ"/>
</dbReference>
<comment type="caution">
    <text evidence="2">The sequence shown here is derived from an EMBL/GenBank/DDBJ whole genome shotgun (WGS) entry which is preliminary data.</text>
</comment>
<dbReference type="Pfam" id="PF07813">
    <property type="entry name" value="LTXXQ"/>
    <property type="match status" value="1"/>
</dbReference>
<dbReference type="EMBL" id="JACCKX010000001">
    <property type="protein sequence ID" value="NZA01264.1"/>
    <property type="molecule type" value="Genomic_DNA"/>
</dbReference>
<accession>A0A853ITY4</accession>
<evidence type="ECO:0000313" key="2">
    <source>
        <dbReference type="EMBL" id="NZA01264.1"/>
    </source>
</evidence>
<dbReference type="GO" id="GO:0042597">
    <property type="term" value="C:periplasmic space"/>
    <property type="evidence" value="ECO:0007669"/>
    <property type="project" value="InterPro"/>
</dbReference>
<evidence type="ECO:0000256" key="1">
    <source>
        <dbReference type="SAM" id="SignalP"/>
    </source>
</evidence>
<proteinExistence type="predicted"/>
<organism evidence="2 3">
    <name type="scientific">Ottowia beijingensis</name>
    <dbReference type="NCBI Taxonomy" id="1207057"/>
    <lineage>
        <taxon>Bacteria</taxon>
        <taxon>Pseudomonadati</taxon>
        <taxon>Pseudomonadota</taxon>
        <taxon>Betaproteobacteria</taxon>
        <taxon>Burkholderiales</taxon>
        <taxon>Comamonadaceae</taxon>
        <taxon>Ottowia</taxon>
    </lineage>
</organism>
<gene>
    <name evidence="2" type="ORF">H0I39_04880</name>
</gene>
<dbReference type="Gene3D" id="1.20.120.1490">
    <property type="match status" value="1"/>
</dbReference>
<dbReference type="AlphaFoldDB" id="A0A853ITY4"/>
<dbReference type="RefSeq" id="WP_180549758.1">
    <property type="nucleotide sequence ID" value="NZ_DAIPTI010000005.1"/>
</dbReference>
<reference evidence="2 3" key="1">
    <citation type="submission" date="2020-07" db="EMBL/GenBank/DDBJ databases">
        <authorList>
            <person name="Maaloum M."/>
        </authorList>
    </citation>
    <scope>NUCLEOTIDE SEQUENCE [LARGE SCALE GENOMIC DNA]</scope>
    <source>
        <strain evidence="2 3">GCS-AN-3</strain>
    </source>
</reference>
<keyword evidence="3" id="KW-1185">Reference proteome</keyword>
<dbReference type="PROSITE" id="PS51257">
    <property type="entry name" value="PROKAR_LIPOPROTEIN"/>
    <property type="match status" value="1"/>
</dbReference>
<dbReference type="CDD" id="cd09916">
    <property type="entry name" value="CpxP_like"/>
    <property type="match status" value="1"/>
</dbReference>